<organism evidence="6 7">
    <name type="scientific">Aromatoleum bremense</name>
    <dbReference type="NCBI Taxonomy" id="76115"/>
    <lineage>
        <taxon>Bacteria</taxon>
        <taxon>Pseudomonadati</taxon>
        <taxon>Pseudomonadota</taxon>
        <taxon>Betaproteobacteria</taxon>
        <taxon>Rhodocyclales</taxon>
        <taxon>Rhodocyclaceae</taxon>
        <taxon>Aromatoleum</taxon>
    </lineage>
</organism>
<comment type="similarity">
    <text evidence="1">Belongs to the 'phage' integrase family.</text>
</comment>
<dbReference type="PANTHER" id="PTHR30349">
    <property type="entry name" value="PHAGE INTEGRASE-RELATED"/>
    <property type="match status" value="1"/>
</dbReference>
<dbReference type="Pfam" id="PF00589">
    <property type="entry name" value="Phage_integrase"/>
    <property type="match status" value="1"/>
</dbReference>
<gene>
    <name evidence="6" type="ORF">GPA24_06375</name>
</gene>
<keyword evidence="2" id="KW-0229">DNA integration</keyword>
<dbReference type="InterPro" id="IPR011010">
    <property type="entry name" value="DNA_brk_join_enz"/>
</dbReference>
<dbReference type="InterPro" id="IPR013762">
    <property type="entry name" value="Integrase-like_cat_sf"/>
</dbReference>
<dbReference type="Gene3D" id="1.10.443.10">
    <property type="entry name" value="Intergrase catalytic core"/>
    <property type="match status" value="1"/>
</dbReference>
<evidence type="ECO:0000256" key="2">
    <source>
        <dbReference type="ARBA" id="ARBA00022908"/>
    </source>
</evidence>
<evidence type="ECO:0000256" key="4">
    <source>
        <dbReference type="ARBA" id="ARBA00023172"/>
    </source>
</evidence>
<reference evidence="6 7" key="1">
    <citation type="submission" date="2019-12" db="EMBL/GenBank/DDBJ databases">
        <title>Comparative genomics gives insights into the taxonomy of the Azoarcus-Aromatoleum group and reveals separate origins of nif in the plant-associated Azoarcus and non-plant-associated Aromatoleum sub-groups.</title>
        <authorList>
            <person name="Lafos M."/>
            <person name="Maluk M."/>
            <person name="Batista M."/>
            <person name="Junghare M."/>
            <person name="Carmona M."/>
            <person name="Faoro H."/>
            <person name="Cruz L.M."/>
            <person name="Battistoni F."/>
            <person name="De Souza E."/>
            <person name="Pedrosa F."/>
            <person name="Chen W.-M."/>
            <person name="Poole P.S."/>
            <person name="Dixon R.A."/>
            <person name="James E.K."/>
        </authorList>
    </citation>
    <scope>NUCLEOTIDE SEQUENCE [LARGE SCALE GENOMIC DNA]</scope>
    <source>
        <strain evidence="6 7">PbN1</strain>
    </source>
</reference>
<comment type="caution">
    <text evidence="6">The sequence shown here is derived from an EMBL/GenBank/DDBJ whole genome shotgun (WGS) entry which is preliminary data.</text>
</comment>
<protein>
    <submittedName>
        <fullName evidence="6">Tyrosine-type recombinase/integrase</fullName>
    </submittedName>
</protein>
<evidence type="ECO:0000313" key="7">
    <source>
        <dbReference type="Proteomes" id="UP000633943"/>
    </source>
</evidence>
<dbReference type="Proteomes" id="UP000633943">
    <property type="component" value="Unassembled WGS sequence"/>
</dbReference>
<keyword evidence="7" id="KW-1185">Reference proteome</keyword>
<feature type="domain" description="Tyr recombinase" evidence="5">
    <location>
        <begin position="106"/>
        <end position="308"/>
    </location>
</feature>
<evidence type="ECO:0000259" key="5">
    <source>
        <dbReference type="PROSITE" id="PS51898"/>
    </source>
</evidence>
<dbReference type="PANTHER" id="PTHR30349:SF41">
    <property type="entry name" value="INTEGRASE_RECOMBINASE PROTEIN MJ0367-RELATED"/>
    <property type="match status" value="1"/>
</dbReference>
<proteinExistence type="inferred from homology"/>
<evidence type="ECO:0000256" key="1">
    <source>
        <dbReference type="ARBA" id="ARBA00008857"/>
    </source>
</evidence>
<dbReference type="SUPFAM" id="SSF56349">
    <property type="entry name" value="DNA breaking-rejoining enzymes"/>
    <property type="match status" value="1"/>
</dbReference>
<name>A0ABX1NT42_9RHOO</name>
<keyword evidence="3" id="KW-0238">DNA-binding</keyword>
<dbReference type="EMBL" id="WTVP01000012">
    <property type="protein sequence ID" value="NMG15175.1"/>
    <property type="molecule type" value="Genomic_DNA"/>
</dbReference>
<dbReference type="InterPro" id="IPR050090">
    <property type="entry name" value="Tyrosine_recombinase_XerCD"/>
</dbReference>
<keyword evidence="4" id="KW-0233">DNA recombination</keyword>
<sequence length="323" mass="36330">MHDALCLDAWDAAVAAYLSSRHAIGRAYRKEELILRELRSFLMRAGAADLDPALFERWRAQFHHLSSSTRVVREHTVYKLCRYRRRSDPGCFLPDRESLARQKPHALPTIIEPEQVAQLLAYVSQLPSGSRSPVRAHAMRLAVVLLYTAGLRRGELVRLTLGDVDVDAGVLRIRESKFHKSRWVPLSVSAQAELRRYLTARQQARLDEHPAAPLLCTRGSRAYTGEGLYSSLKHQLRCAGIHDSASRCPRVQDFRHSFAASALLRWYNADADVQSNLPKLALYMGHVSIVSTAYYLRWMPAVVSQASDRFARSCAGVIDGDAP</sequence>
<evidence type="ECO:0000313" key="6">
    <source>
        <dbReference type="EMBL" id="NMG15175.1"/>
    </source>
</evidence>
<dbReference type="PROSITE" id="PS51898">
    <property type="entry name" value="TYR_RECOMBINASE"/>
    <property type="match status" value="1"/>
</dbReference>
<dbReference type="RefSeq" id="WP_169201882.1">
    <property type="nucleotide sequence ID" value="NZ_CP059467.1"/>
</dbReference>
<accession>A0ABX1NT42</accession>
<dbReference type="InterPro" id="IPR002104">
    <property type="entry name" value="Integrase_catalytic"/>
</dbReference>
<evidence type="ECO:0000256" key="3">
    <source>
        <dbReference type="ARBA" id="ARBA00023125"/>
    </source>
</evidence>